<name>A0A0L0VE30_9BASI</name>
<accession>A0A0L0VE30</accession>
<dbReference type="EMBL" id="AJIL01000067">
    <property type="protein sequence ID" value="KNE97525.1"/>
    <property type="molecule type" value="Genomic_DNA"/>
</dbReference>
<feature type="compositionally biased region" description="Polar residues" evidence="1">
    <location>
        <begin position="1"/>
        <end position="18"/>
    </location>
</feature>
<dbReference type="Proteomes" id="UP000054564">
    <property type="component" value="Unassembled WGS sequence"/>
</dbReference>
<evidence type="ECO:0000313" key="2">
    <source>
        <dbReference type="EMBL" id="KNE97525.1"/>
    </source>
</evidence>
<protein>
    <submittedName>
        <fullName evidence="2">Uncharacterized protein</fullName>
    </submittedName>
</protein>
<keyword evidence="3" id="KW-1185">Reference proteome</keyword>
<dbReference type="AlphaFoldDB" id="A0A0L0VE30"/>
<comment type="caution">
    <text evidence="2">The sequence shown here is derived from an EMBL/GenBank/DDBJ whole genome shotgun (WGS) entry which is preliminary data.</text>
</comment>
<evidence type="ECO:0000313" key="3">
    <source>
        <dbReference type="Proteomes" id="UP000054564"/>
    </source>
</evidence>
<sequence>MKQSDQSPPSSASRNSPGVPSPVDTYFQQLTSIDLEYFKELVPVYSDFDQTIVRAIITDVGKLQRSGFQCIKRIKKAPRTSLPPQSDWLKLIEEKENYNRPRNHVEVNVMEHHHHKGAVLETREKITHQFA</sequence>
<dbReference type="OrthoDB" id="2500970at2759"/>
<organism evidence="2 3">
    <name type="scientific">Puccinia striiformis f. sp. tritici PST-78</name>
    <dbReference type="NCBI Taxonomy" id="1165861"/>
    <lineage>
        <taxon>Eukaryota</taxon>
        <taxon>Fungi</taxon>
        <taxon>Dikarya</taxon>
        <taxon>Basidiomycota</taxon>
        <taxon>Pucciniomycotina</taxon>
        <taxon>Pucciniomycetes</taxon>
        <taxon>Pucciniales</taxon>
        <taxon>Pucciniaceae</taxon>
        <taxon>Puccinia</taxon>
    </lineage>
</organism>
<evidence type="ECO:0000256" key="1">
    <source>
        <dbReference type="SAM" id="MobiDB-lite"/>
    </source>
</evidence>
<proteinExistence type="predicted"/>
<gene>
    <name evidence="2" type="ORF">PSTG_09217</name>
</gene>
<feature type="region of interest" description="Disordered" evidence="1">
    <location>
        <begin position="1"/>
        <end position="23"/>
    </location>
</feature>
<reference evidence="3" key="1">
    <citation type="submission" date="2014-03" db="EMBL/GenBank/DDBJ databases">
        <title>The Genome Sequence of Puccinia striiformis f. sp. tritici PST-78.</title>
        <authorList>
            <consortium name="The Broad Institute Genome Sequencing Platform"/>
            <person name="Cuomo C."/>
            <person name="Hulbert S."/>
            <person name="Chen X."/>
            <person name="Walker B."/>
            <person name="Young S.K."/>
            <person name="Zeng Q."/>
            <person name="Gargeya S."/>
            <person name="Fitzgerald M."/>
            <person name="Haas B."/>
            <person name="Abouelleil A."/>
            <person name="Alvarado L."/>
            <person name="Arachchi H.M."/>
            <person name="Berlin A.M."/>
            <person name="Chapman S.B."/>
            <person name="Goldberg J."/>
            <person name="Griggs A."/>
            <person name="Gujja S."/>
            <person name="Hansen M."/>
            <person name="Howarth C."/>
            <person name="Imamovic A."/>
            <person name="Larimer J."/>
            <person name="McCowan C."/>
            <person name="Montmayeur A."/>
            <person name="Murphy C."/>
            <person name="Neiman D."/>
            <person name="Pearson M."/>
            <person name="Priest M."/>
            <person name="Roberts A."/>
            <person name="Saif S."/>
            <person name="Shea T."/>
            <person name="Sisk P."/>
            <person name="Sykes S."/>
            <person name="Wortman J."/>
            <person name="Nusbaum C."/>
            <person name="Birren B."/>
        </authorList>
    </citation>
    <scope>NUCLEOTIDE SEQUENCE [LARGE SCALE GENOMIC DNA]</scope>
    <source>
        <strain evidence="3">race PST-78</strain>
    </source>
</reference>